<evidence type="ECO:0000313" key="1">
    <source>
        <dbReference type="EMBL" id="GBN01667.1"/>
    </source>
</evidence>
<gene>
    <name evidence="1" type="ORF">AVEN_72042_1</name>
</gene>
<accession>A0A4Y2KJC9</accession>
<sequence>MVALRISTQVNIASESRKKMNKLTVVKLDIGQEKGCCTGHFFVDSEPLVASTRTKSSRPCLHNTLESSQNFSHSSGTQAFQKDSLSSLLKHLTFRGQGSGR</sequence>
<dbReference type="Proteomes" id="UP000499080">
    <property type="component" value="Unassembled WGS sequence"/>
</dbReference>
<comment type="caution">
    <text evidence="1">The sequence shown here is derived from an EMBL/GenBank/DDBJ whole genome shotgun (WGS) entry which is preliminary data.</text>
</comment>
<dbReference type="AlphaFoldDB" id="A0A4Y2KJC9"/>
<reference evidence="1 2" key="1">
    <citation type="journal article" date="2019" name="Sci. Rep.">
        <title>Orb-weaving spider Araneus ventricosus genome elucidates the spidroin gene catalogue.</title>
        <authorList>
            <person name="Kono N."/>
            <person name="Nakamura H."/>
            <person name="Ohtoshi R."/>
            <person name="Moran D.A.P."/>
            <person name="Shinohara A."/>
            <person name="Yoshida Y."/>
            <person name="Fujiwara M."/>
            <person name="Mori M."/>
            <person name="Tomita M."/>
            <person name="Arakawa K."/>
        </authorList>
    </citation>
    <scope>NUCLEOTIDE SEQUENCE [LARGE SCALE GENOMIC DNA]</scope>
</reference>
<proteinExistence type="predicted"/>
<keyword evidence="2" id="KW-1185">Reference proteome</keyword>
<name>A0A4Y2KJC9_ARAVE</name>
<organism evidence="1 2">
    <name type="scientific">Araneus ventricosus</name>
    <name type="common">Orbweaver spider</name>
    <name type="synonym">Epeira ventricosa</name>
    <dbReference type="NCBI Taxonomy" id="182803"/>
    <lineage>
        <taxon>Eukaryota</taxon>
        <taxon>Metazoa</taxon>
        <taxon>Ecdysozoa</taxon>
        <taxon>Arthropoda</taxon>
        <taxon>Chelicerata</taxon>
        <taxon>Arachnida</taxon>
        <taxon>Araneae</taxon>
        <taxon>Araneomorphae</taxon>
        <taxon>Entelegynae</taxon>
        <taxon>Araneoidea</taxon>
        <taxon>Araneidae</taxon>
        <taxon>Araneus</taxon>
    </lineage>
</organism>
<dbReference type="EMBL" id="BGPR01004638">
    <property type="protein sequence ID" value="GBN01667.1"/>
    <property type="molecule type" value="Genomic_DNA"/>
</dbReference>
<protein>
    <submittedName>
        <fullName evidence="1">Uncharacterized protein</fullName>
    </submittedName>
</protein>
<evidence type="ECO:0000313" key="2">
    <source>
        <dbReference type="Proteomes" id="UP000499080"/>
    </source>
</evidence>